<protein>
    <submittedName>
        <fullName evidence="1">Uncharacterized protein</fullName>
    </submittedName>
</protein>
<name>A0A0A8ZLU1_ARUDO</name>
<reference evidence="1" key="2">
    <citation type="journal article" date="2015" name="Data Brief">
        <title>Shoot transcriptome of the giant reed, Arundo donax.</title>
        <authorList>
            <person name="Barrero R.A."/>
            <person name="Guerrero F.D."/>
            <person name="Moolhuijzen P."/>
            <person name="Goolsby J.A."/>
            <person name="Tidwell J."/>
            <person name="Bellgard S.E."/>
            <person name="Bellgard M.I."/>
        </authorList>
    </citation>
    <scope>NUCLEOTIDE SEQUENCE</scope>
    <source>
        <tissue evidence="1">Shoot tissue taken approximately 20 cm above the soil surface</tissue>
    </source>
</reference>
<evidence type="ECO:0000313" key="1">
    <source>
        <dbReference type="EMBL" id="JAD37705.1"/>
    </source>
</evidence>
<organism evidence="1">
    <name type="scientific">Arundo donax</name>
    <name type="common">Giant reed</name>
    <name type="synonym">Donax arundinaceus</name>
    <dbReference type="NCBI Taxonomy" id="35708"/>
    <lineage>
        <taxon>Eukaryota</taxon>
        <taxon>Viridiplantae</taxon>
        <taxon>Streptophyta</taxon>
        <taxon>Embryophyta</taxon>
        <taxon>Tracheophyta</taxon>
        <taxon>Spermatophyta</taxon>
        <taxon>Magnoliopsida</taxon>
        <taxon>Liliopsida</taxon>
        <taxon>Poales</taxon>
        <taxon>Poaceae</taxon>
        <taxon>PACMAD clade</taxon>
        <taxon>Arundinoideae</taxon>
        <taxon>Arundineae</taxon>
        <taxon>Arundo</taxon>
    </lineage>
</organism>
<dbReference type="EMBL" id="GBRH01260190">
    <property type="protein sequence ID" value="JAD37705.1"/>
    <property type="molecule type" value="Transcribed_RNA"/>
</dbReference>
<dbReference type="AlphaFoldDB" id="A0A0A8ZLU1"/>
<accession>A0A0A8ZLU1</accession>
<proteinExistence type="predicted"/>
<reference evidence="1" key="1">
    <citation type="submission" date="2014-09" db="EMBL/GenBank/DDBJ databases">
        <authorList>
            <person name="Magalhaes I.L.F."/>
            <person name="Oliveira U."/>
            <person name="Santos F.R."/>
            <person name="Vidigal T.H.D.A."/>
            <person name="Brescovit A.D."/>
            <person name="Santos A.J."/>
        </authorList>
    </citation>
    <scope>NUCLEOTIDE SEQUENCE</scope>
    <source>
        <tissue evidence="1">Shoot tissue taken approximately 20 cm above the soil surface</tissue>
    </source>
</reference>
<sequence>MCHSTTIISEVLSTQGRFHIRMYRHYFLSNKNRSFYSSL</sequence>